<evidence type="ECO:0000259" key="1">
    <source>
        <dbReference type="PROSITE" id="PS51186"/>
    </source>
</evidence>
<feature type="domain" description="N-acetyltransferase" evidence="1">
    <location>
        <begin position="1"/>
        <end position="156"/>
    </location>
</feature>
<evidence type="ECO:0000313" key="2">
    <source>
        <dbReference type="EMBL" id="SLN31408.1"/>
    </source>
</evidence>
<proteinExistence type="predicted"/>
<accession>A0A1Y5S4X9</accession>
<dbReference type="OrthoDB" id="8450419at2"/>
<dbReference type="PANTHER" id="PTHR43072">
    <property type="entry name" value="N-ACETYLTRANSFERASE"/>
    <property type="match status" value="1"/>
</dbReference>
<name>A0A1Y5S4X9_9RHOB</name>
<dbReference type="InterPro" id="IPR000182">
    <property type="entry name" value="GNAT_dom"/>
</dbReference>
<dbReference type="CDD" id="cd04301">
    <property type="entry name" value="NAT_SF"/>
    <property type="match status" value="1"/>
</dbReference>
<protein>
    <submittedName>
        <fullName evidence="2">Acetyltransferase (GNAT) family protein</fullName>
    </submittedName>
</protein>
<dbReference type="Proteomes" id="UP000193077">
    <property type="component" value="Unassembled WGS sequence"/>
</dbReference>
<dbReference type="InterPro" id="IPR016181">
    <property type="entry name" value="Acyl_CoA_acyltransferase"/>
</dbReference>
<gene>
    <name evidence="2" type="ORF">TRL7639_01322</name>
</gene>
<dbReference type="Pfam" id="PF00583">
    <property type="entry name" value="Acetyltransf_1"/>
    <property type="match status" value="1"/>
</dbReference>
<dbReference type="Gene3D" id="3.40.630.30">
    <property type="match status" value="1"/>
</dbReference>
<dbReference type="SUPFAM" id="SSF55729">
    <property type="entry name" value="Acyl-CoA N-acyltransferases (Nat)"/>
    <property type="match status" value="1"/>
</dbReference>
<keyword evidence="3" id="KW-1185">Reference proteome</keyword>
<organism evidence="2 3">
    <name type="scientific">Falsiruegeria litorea R37</name>
    <dbReference type="NCBI Taxonomy" id="1200284"/>
    <lineage>
        <taxon>Bacteria</taxon>
        <taxon>Pseudomonadati</taxon>
        <taxon>Pseudomonadota</taxon>
        <taxon>Alphaproteobacteria</taxon>
        <taxon>Rhodobacterales</taxon>
        <taxon>Roseobacteraceae</taxon>
        <taxon>Falsiruegeria</taxon>
    </lineage>
</organism>
<sequence>MIVRPLVPDEAHRLLPLLHQVHSLHVEHQPERYPPLKDDVETLDWLAGWLRGQNMHCLVAEDDERLCGYAIYEIEHRPAMPVRHAETRGMLHQISVDAAHRRQGIGRALINAMRARLAQEKIGIIATTYASFNTASARLMADAGLAPKTVYAEWRG</sequence>
<dbReference type="AlphaFoldDB" id="A0A1Y5S4X9"/>
<dbReference type="EMBL" id="FWFO01000001">
    <property type="protein sequence ID" value="SLN31408.1"/>
    <property type="molecule type" value="Genomic_DNA"/>
</dbReference>
<dbReference type="RefSeq" id="WP_085794949.1">
    <property type="nucleotide sequence ID" value="NZ_FWFO01000001.1"/>
</dbReference>
<evidence type="ECO:0000313" key="3">
    <source>
        <dbReference type="Proteomes" id="UP000193077"/>
    </source>
</evidence>
<reference evidence="2 3" key="1">
    <citation type="submission" date="2017-03" db="EMBL/GenBank/DDBJ databases">
        <authorList>
            <person name="Afonso C.L."/>
            <person name="Miller P.J."/>
            <person name="Scott M.A."/>
            <person name="Spackman E."/>
            <person name="Goraichik I."/>
            <person name="Dimitrov K.M."/>
            <person name="Suarez D.L."/>
            <person name="Swayne D.E."/>
        </authorList>
    </citation>
    <scope>NUCLEOTIDE SEQUENCE [LARGE SCALE GENOMIC DNA]</scope>
    <source>
        <strain evidence="2 3">CECT 7639</strain>
    </source>
</reference>
<dbReference type="GO" id="GO:0016747">
    <property type="term" value="F:acyltransferase activity, transferring groups other than amino-acyl groups"/>
    <property type="evidence" value="ECO:0007669"/>
    <property type="project" value="InterPro"/>
</dbReference>
<keyword evidence="2" id="KW-0808">Transferase</keyword>
<dbReference type="PROSITE" id="PS51186">
    <property type="entry name" value="GNAT"/>
    <property type="match status" value="1"/>
</dbReference>